<keyword evidence="7 9" id="KW-1015">Disulfide bond</keyword>
<accession>A0A7L1SRW9</accession>
<evidence type="ECO:0000256" key="2">
    <source>
        <dbReference type="ARBA" id="ARBA00022692"/>
    </source>
</evidence>
<dbReference type="PRINTS" id="PR00258">
    <property type="entry name" value="SPERACTRCPTR"/>
</dbReference>
<evidence type="ECO:0000259" key="10">
    <source>
        <dbReference type="PROSITE" id="PS50287"/>
    </source>
</evidence>
<proteinExistence type="predicted"/>
<feature type="domain" description="SRCR" evidence="10">
    <location>
        <begin position="212"/>
        <end position="308"/>
    </location>
</feature>
<evidence type="ECO:0000313" key="12">
    <source>
        <dbReference type="Proteomes" id="UP000567570"/>
    </source>
</evidence>
<comment type="caution">
    <text evidence="9">Lacks conserved residue(s) required for the propagation of feature annotation.</text>
</comment>
<protein>
    <submittedName>
        <fullName evidence="11">C163A protein</fullName>
    </submittedName>
</protein>
<evidence type="ECO:0000256" key="9">
    <source>
        <dbReference type="PROSITE-ProRule" id="PRU00196"/>
    </source>
</evidence>
<feature type="non-terminal residue" evidence="11">
    <location>
        <position position="531"/>
    </location>
</feature>
<dbReference type="PANTHER" id="PTHR19331">
    <property type="entry name" value="SCAVENGER RECEPTOR DOMAIN-CONTAINING"/>
    <property type="match status" value="1"/>
</dbReference>
<keyword evidence="4" id="KW-0677">Repeat</keyword>
<dbReference type="GO" id="GO:0005737">
    <property type="term" value="C:cytoplasm"/>
    <property type="evidence" value="ECO:0007669"/>
    <property type="project" value="UniProtKB-ARBA"/>
</dbReference>
<dbReference type="Proteomes" id="UP000567570">
    <property type="component" value="Unassembled WGS sequence"/>
</dbReference>
<dbReference type="PROSITE" id="PS50287">
    <property type="entry name" value="SRCR_2"/>
    <property type="match status" value="5"/>
</dbReference>
<dbReference type="FunFam" id="3.10.250.10:FF:000013">
    <property type="entry name" value="CD163 molecule like 1"/>
    <property type="match status" value="1"/>
</dbReference>
<keyword evidence="12" id="KW-1185">Reference proteome</keyword>
<feature type="domain" description="SRCR" evidence="10">
    <location>
        <begin position="1"/>
        <end position="103"/>
    </location>
</feature>
<dbReference type="FunFam" id="3.10.250.10:FF:000009">
    <property type="entry name" value="WC1"/>
    <property type="match status" value="2"/>
</dbReference>
<feature type="disulfide bond" evidence="9">
    <location>
        <begin position="521"/>
        <end position="531"/>
    </location>
</feature>
<reference evidence="11 12" key="1">
    <citation type="submission" date="2019-09" db="EMBL/GenBank/DDBJ databases">
        <title>Bird 10,000 Genomes (B10K) Project - Family phase.</title>
        <authorList>
            <person name="Zhang G."/>
        </authorList>
    </citation>
    <scope>NUCLEOTIDE SEQUENCE [LARGE SCALE GENOMIC DNA]</scope>
    <source>
        <strain evidence="11">B10K-DU-002-11</strain>
        <tissue evidence="11">Muscle</tissue>
    </source>
</reference>
<evidence type="ECO:0000256" key="3">
    <source>
        <dbReference type="ARBA" id="ARBA00022729"/>
    </source>
</evidence>
<feature type="disulfide bond" evidence="9">
    <location>
        <begin position="72"/>
        <end position="82"/>
    </location>
</feature>
<comment type="subcellular location">
    <subcellularLocation>
        <location evidence="1">Membrane</location>
        <topology evidence="1">Single-pass membrane protein</topology>
    </subcellularLocation>
</comment>
<dbReference type="Pfam" id="PF00530">
    <property type="entry name" value="SRCR"/>
    <property type="match status" value="5"/>
</dbReference>
<sequence length="531" mass="55539">LRLVDGGGRCAGRVEVKHEGKWGSVCIYDFDWDARWATVVCRYLGCGPVVRSSPYAPFGQGTGQIWLQPLFCQGDERMLQECPNFGWGQHFCGHNRDVGVTCAEAVELRLVGGGGPCAGRVEVKLQGQWGSVADNAWDMEDAEVVCQQLGCGSAAGAHAASVTFGKGDGPINLALIDCRGDETALWNCEIRGWGPYTGPHDFDTAVVCQGFTRLVGSASACAGRLEVRRGRTWTNVCQEQVDIKAAQVVCRELGCGTALAVSGWFEAGTGPFWNGGFECTGTELLLSACAQRQPRSQGCTGHASIVCSPYTGFRRADNSSRCAGRVEVEAGGTWGSLCATDWDLPDAHVLCRHLGCGPAATVPPGGSFGSGDGPLRRDIFGCDGSERHPGECPAVVLGKPPCLPGHAAAINCSGLYGTCWEKPQGCNVSGMAVVPTGSPEEVAIVCSGSRRVRLAGGPGRCAGRVEVYGNGTWGTVCQDTWDLSDAAVLCRQLSCGTALEAPGSARFGPGTGSLWPDAGGCAGTEASLWDC</sequence>
<gene>
    <name evidence="11" type="primary">Cd163_0</name>
    <name evidence="11" type="ORF">ARAGUA_R13537</name>
</gene>
<keyword evidence="3" id="KW-0732">Signal</keyword>
<feature type="domain" description="SRCR" evidence="10">
    <location>
        <begin position="452"/>
        <end position="531"/>
    </location>
</feature>
<feature type="disulfide bond" evidence="9">
    <location>
        <begin position="279"/>
        <end position="289"/>
    </location>
</feature>
<keyword evidence="8" id="KW-0325">Glycoprotein</keyword>
<keyword evidence="2" id="KW-0812">Transmembrane</keyword>
<dbReference type="GO" id="GO:0016020">
    <property type="term" value="C:membrane"/>
    <property type="evidence" value="ECO:0007669"/>
    <property type="project" value="UniProtKB-SubCell"/>
</dbReference>
<dbReference type="AlphaFoldDB" id="A0A7L1SRW9"/>
<keyword evidence="5" id="KW-1133">Transmembrane helix</keyword>
<dbReference type="SUPFAM" id="SSF56487">
    <property type="entry name" value="SRCR-like"/>
    <property type="match status" value="5"/>
</dbReference>
<evidence type="ECO:0000313" key="11">
    <source>
        <dbReference type="EMBL" id="NXO49068.1"/>
    </source>
</evidence>
<dbReference type="FunFam" id="3.10.250.10:FF:000004">
    <property type="entry name" value="Scavenger receptor cysteine-rich type 1 protein M130"/>
    <property type="match status" value="1"/>
</dbReference>
<dbReference type="SMART" id="SM00202">
    <property type="entry name" value="SR"/>
    <property type="match status" value="5"/>
</dbReference>
<dbReference type="EMBL" id="VXBL01001626">
    <property type="protein sequence ID" value="NXO49068.1"/>
    <property type="molecule type" value="Genomic_DNA"/>
</dbReference>
<feature type="disulfide bond" evidence="9">
    <location>
        <begin position="382"/>
        <end position="392"/>
    </location>
</feature>
<feature type="disulfide bond" evidence="9">
    <location>
        <begin position="41"/>
        <end position="102"/>
    </location>
</feature>
<evidence type="ECO:0000256" key="6">
    <source>
        <dbReference type="ARBA" id="ARBA00023136"/>
    </source>
</evidence>
<name>A0A7L1SRW9_ARAGA</name>
<organism evidence="11 12">
    <name type="scientific">Aramus guarauna</name>
    <name type="common">Limpkin</name>
    <name type="synonym">Scolopax guarauna</name>
    <dbReference type="NCBI Taxonomy" id="54356"/>
    <lineage>
        <taxon>Eukaryota</taxon>
        <taxon>Metazoa</taxon>
        <taxon>Chordata</taxon>
        <taxon>Craniata</taxon>
        <taxon>Vertebrata</taxon>
        <taxon>Euteleostomi</taxon>
        <taxon>Archelosauria</taxon>
        <taxon>Archosauria</taxon>
        <taxon>Dinosauria</taxon>
        <taxon>Saurischia</taxon>
        <taxon>Theropoda</taxon>
        <taxon>Coelurosauria</taxon>
        <taxon>Aves</taxon>
        <taxon>Neognathae</taxon>
        <taxon>Neoaves</taxon>
        <taxon>Gruiformes</taxon>
        <taxon>Aramidae</taxon>
        <taxon>Aramus</taxon>
    </lineage>
</organism>
<dbReference type="PANTHER" id="PTHR19331:SF487">
    <property type="entry name" value="SOLUBLE SCAVENGER RECEPTOR CYSTEINE-RICH DOMAIN-CONTAINING PROTEIN SSC5D"/>
    <property type="match status" value="1"/>
</dbReference>
<evidence type="ECO:0000256" key="7">
    <source>
        <dbReference type="ARBA" id="ARBA00023157"/>
    </source>
</evidence>
<evidence type="ECO:0000256" key="4">
    <source>
        <dbReference type="ARBA" id="ARBA00022737"/>
    </source>
</evidence>
<dbReference type="InterPro" id="IPR036772">
    <property type="entry name" value="SRCR-like_dom_sf"/>
</dbReference>
<feature type="disulfide bond" evidence="9">
    <location>
        <begin position="178"/>
        <end position="188"/>
    </location>
</feature>
<feature type="domain" description="SRCR" evidence="10">
    <location>
        <begin position="313"/>
        <end position="413"/>
    </location>
</feature>
<feature type="non-terminal residue" evidence="11">
    <location>
        <position position="1"/>
    </location>
</feature>
<dbReference type="InterPro" id="IPR001190">
    <property type="entry name" value="SRCR"/>
</dbReference>
<comment type="caution">
    <text evidence="11">The sequence shown here is derived from an EMBL/GenBank/DDBJ whole genome shotgun (WGS) entry which is preliminary data.</text>
</comment>
<dbReference type="PROSITE" id="PS00420">
    <property type="entry name" value="SRCR_1"/>
    <property type="match status" value="1"/>
</dbReference>
<feature type="disulfide bond" evidence="9">
    <location>
        <begin position="338"/>
        <end position="402"/>
    </location>
</feature>
<feature type="domain" description="SRCR" evidence="10">
    <location>
        <begin position="108"/>
        <end position="209"/>
    </location>
</feature>
<dbReference type="Gene3D" id="3.10.250.10">
    <property type="entry name" value="SRCR-like domain"/>
    <property type="match status" value="5"/>
</dbReference>
<feature type="disulfide bond" evidence="9">
    <location>
        <begin position="351"/>
        <end position="412"/>
    </location>
</feature>
<dbReference type="FunFam" id="3.10.250.10:FF:000002">
    <property type="entry name" value="Scavenger receptor cysteine-rich type 1 protein M130"/>
    <property type="match status" value="1"/>
</dbReference>
<evidence type="ECO:0000256" key="8">
    <source>
        <dbReference type="ARBA" id="ARBA00023180"/>
    </source>
</evidence>
<keyword evidence="6" id="KW-0472">Membrane</keyword>
<evidence type="ECO:0000256" key="5">
    <source>
        <dbReference type="ARBA" id="ARBA00022989"/>
    </source>
</evidence>
<evidence type="ECO:0000256" key="1">
    <source>
        <dbReference type="ARBA" id="ARBA00004167"/>
    </source>
</evidence>